<dbReference type="AlphaFoldDB" id="A0A0K6HQG9"/>
<proteinExistence type="predicted"/>
<protein>
    <submittedName>
        <fullName evidence="2">Uncharacterized protein</fullName>
    </submittedName>
</protein>
<evidence type="ECO:0000256" key="1">
    <source>
        <dbReference type="SAM" id="MobiDB-lite"/>
    </source>
</evidence>
<dbReference type="EMBL" id="CYHE01000002">
    <property type="protein sequence ID" value="CUA93058.1"/>
    <property type="molecule type" value="Genomic_DNA"/>
</dbReference>
<evidence type="ECO:0000313" key="3">
    <source>
        <dbReference type="Proteomes" id="UP000183900"/>
    </source>
</evidence>
<keyword evidence="3" id="KW-1185">Reference proteome</keyword>
<sequence length="114" mass="12144">MTSPSQKMTEDAFRDCLDRYGEDIRDWPFPEAAAGLLVESAEARGRLEEMKRLRSLFALGSPSGIKAPAGLAARIAAAAAQTCSDHPSVTAGHGSEKGKTSGPDRVSPRQVRFA</sequence>
<reference evidence="3" key="1">
    <citation type="submission" date="2015-08" db="EMBL/GenBank/DDBJ databases">
        <authorList>
            <person name="Varghese N."/>
        </authorList>
    </citation>
    <scope>NUCLEOTIDE SEQUENCE [LARGE SCALE GENOMIC DNA]</scope>
    <source>
        <strain evidence="3">DSM 23407</strain>
    </source>
</reference>
<feature type="region of interest" description="Disordered" evidence="1">
    <location>
        <begin position="84"/>
        <end position="114"/>
    </location>
</feature>
<name>A0A0K6HQG9_9HYPH</name>
<accession>A0A0K6HQG9</accession>
<dbReference type="RefSeq" id="WP_072242517.1">
    <property type="nucleotide sequence ID" value="NZ_CYHE01000002.1"/>
</dbReference>
<dbReference type="Proteomes" id="UP000183900">
    <property type="component" value="Unassembled WGS sequence"/>
</dbReference>
<evidence type="ECO:0000313" key="2">
    <source>
        <dbReference type="EMBL" id="CUA93058.1"/>
    </source>
</evidence>
<organism evidence="2 3">
    <name type="scientific">Pannonibacter indicus</name>
    <dbReference type="NCBI Taxonomy" id="466044"/>
    <lineage>
        <taxon>Bacteria</taxon>
        <taxon>Pseudomonadati</taxon>
        <taxon>Pseudomonadota</taxon>
        <taxon>Alphaproteobacteria</taxon>
        <taxon>Hyphomicrobiales</taxon>
        <taxon>Stappiaceae</taxon>
        <taxon>Pannonibacter</taxon>
    </lineage>
</organism>
<gene>
    <name evidence="2" type="ORF">Ga0061067_102239</name>
</gene>